<evidence type="ECO:0000256" key="7">
    <source>
        <dbReference type="SAM" id="Phobius"/>
    </source>
</evidence>
<evidence type="ECO:0000256" key="6">
    <source>
        <dbReference type="ARBA" id="ARBA00023012"/>
    </source>
</evidence>
<keyword evidence="11" id="KW-1185">Reference proteome</keyword>
<evidence type="ECO:0000313" key="11">
    <source>
        <dbReference type="Proteomes" id="UP001162891"/>
    </source>
</evidence>
<dbReference type="InterPro" id="IPR003661">
    <property type="entry name" value="HisK_dim/P_dom"/>
</dbReference>
<feature type="transmembrane region" description="Helical" evidence="7">
    <location>
        <begin position="125"/>
        <end position="145"/>
    </location>
</feature>
<dbReference type="Pfam" id="PF00512">
    <property type="entry name" value="HisKA"/>
    <property type="match status" value="1"/>
</dbReference>
<dbReference type="Gene3D" id="3.30.565.10">
    <property type="entry name" value="Histidine kinase-like ATPase, C-terminal domain"/>
    <property type="match status" value="1"/>
</dbReference>
<evidence type="ECO:0000256" key="3">
    <source>
        <dbReference type="ARBA" id="ARBA00022553"/>
    </source>
</evidence>
<keyword evidence="5" id="KW-0418">Kinase</keyword>
<feature type="transmembrane region" description="Helical" evidence="7">
    <location>
        <begin position="98"/>
        <end position="119"/>
    </location>
</feature>
<dbReference type="InterPro" id="IPR050736">
    <property type="entry name" value="Sensor_HK_Regulatory"/>
</dbReference>
<dbReference type="Pfam" id="PF02518">
    <property type="entry name" value="HATPase_c"/>
    <property type="match status" value="1"/>
</dbReference>
<feature type="domain" description="Histidine kinase/HSP90-like ATPase" evidence="8">
    <location>
        <begin position="341"/>
        <end position="447"/>
    </location>
</feature>
<organism evidence="10 11">
    <name type="scientific">Anaeromyxobacter oryzae</name>
    <dbReference type="NCBI Taxonomy" id="2918170"/>
    <lineage>
        <taxon>Bacteria</taxon>
        <taxon>Pseudomonadati</taxon>
        <taxon>Myxococcota</taxon>
        <taxon>Myxococcia</taxon>
        <taxon>Myxococcales</taxon>
        <taxon>Cystobacterineae</taxon>
        <taxon>Anaeromyxobacteraceae</taxon>
        <taxon>Anaeromyxobacter</taxon>
    </lineage>
</organism>
<proteinExistence type="predicted"/>
<dbReference type="InterPro" id="IPR003594">
    <property type="entry name" value="HATPase_dom"/>
</dbReference>
<dbReference type="SUPFAM" id="SSF47384">
    <property type="entry name" value="Homodimeric domain of signal transducing histidine kinase"/>
    <property type="match status" value="1"/>
</dbReference>
<keyword evidence="7" id="KW-0812">Transmembrane</keyword>
<dbReference type="Proteomes" id="UP001162891">
    <property type="component" value="Chromosome"/>
</dbReference>
<feature type="transmembrane region" description="Helical" evidence="7">
    <location>
        <begin position="184"/>
        <end position="203"/>
    </location>
</feature>
<evidence type="ECO:0000256" key="1">
    <source>
        <dbReference type="ARBA" id="ARBA00000085"/>
    </source>
</evidence>
<dbReference type="PRINTS" id="PR00344">
    <property type="entry name" value="BCTRLSENSOR"/>
</dbReference>
<feature type="transmembrane region" description="Helical" evidence="7">
    <location>
        <begin position="152"/>
        <end position="172"/>
    </location>
</feature>
<dbReference type="InterPro" id="IPR036890">
    <property type="entry name" value="HATPase_C_sf"/>
</dbReference>
<evidence type="ECO:0000256" key="4">
    <source>
        <dbReference type="ARBA" id="ARBA00022679"/>
    </source>
</evidence>
<protein>
    <recommendedName>
        <fullName evidence="2">histidine kinase</fullName>
        <ecNumber evidence="2">2.7.13.3</ecNumber>
    </recommendedName>
</protein>
<feature type="domain" description="Signal transduction histidine kinase dimerisation/phosphoacceptor" evidence="9">
    <location>
        <begin position="235"/>
        <end position="300"/>
    </location>
</feature>
<dbReference type="EMBL" id="AP025591">
    <property type="protein sequence ID" value="BDG04511.1"/>
    <property type="molecule type" value="Genomic_DNA"/>
</dbReference>
<evidence type="ECO:0000256" key="5">
    <source>
        <dbReference type="ARBA" id="ARBA00022777"/>
    </source>
</evidence>
<dbReference type="SUPFAM" id="SSF55874">
    <property type="entry name" value="ATPase domain of HSP90 chaperone/DNA topoisomerase II/histidine kinase"/>
    <property type="match status" value="1"/>
</dbReference>
<dbReference type="InterPro" id="IPR036097">
    <property type="entry name" value="HisK_dim/P_sf"/>
</dbReference>
<evidence type="ECO:0000313" key="10">
    <source>
        <dbReference type="EMBL" id="BDG04511.1"/>
    </source>
</evidence>
<keyword evidence="7" id="KW-1133">Transmembrane helix</keyword>
<dbReference type="PANTHER" id="PTHR43711:SF1">
    <property type="entry name" value="HISTIDINE KINASE 1"/>
    <property type="match status" value="1"/>
</dbReference>
<dbReference type="CDD" id="cd00075">
    <property type="entry name" value="HATPase"/>
    <property type="match status" value="1"/>
</dbReference>
<keyword evidence="6" id="KW-0902">Two-component regulatory system</keyword>
<comment type="catalytic activity">
    <reaction evidence="1">
        <text>ATP + protein L-histidine = ADP + protein N-phospho-L-histidine.</text>
        <dbReference type="EC" id="2.7.13.3"/>
    </reaction>
</comment>
<dbReference type="SMART" id="SM00388">
    <property type="entry name" value="HisKA"/>
    <property type="match status" value="1"/>
</dbReference>
<reference evidence="11" key="1">
    <citation type="journal article" date="2022" name="Int. J. Syst. Evol. Microbiol.">
        <title>Anaeromyxobacter oryzae sp. nov., Anaeromyxobacter diazotrophicus sp. nov. and Anaeromyxobacter paludicola sp. nov., isolated from paddy soils.</title>
        <authorList>
            <person name="Itoh H."/>
            <person name="Xu Z."/>
            <person name="Mise K."/>
            <person name="Masuda Y."/>
            <person name="Ushijima N."/>
            <person name="Hayakawa C."/>
            <person name="Shiratori Y."/>
            <person name="Senoo K."/>
        </authorList>
    </citation>
    <scope>NUCLEOTIDE SEQUENCE [LARGE SCALE GENOMIC DNA]</scope>
    <source>
        <strain evidence="11">Red232</strain>
    </source>
</reference>
<name>A0ABM7WYF4_9BACT</name>
<dbReference type="EC" id="2.7.13.3" evidence="2"/>
<dbReference type="SMART" id="SM00387">
    <property type="entry name" value="HATPase_c"/>
    <property type="match status" value="1"/>
</dbReference>
<accession>A0ABM7WYF4</accession>
<keyword evidence="4" id="KW-0808">Transferase</keyword>
<sequence>MRTDSDGRMFSDWTDHDGMPLPGHREIEREELSRLFGRLVWARLFVLPVLAGIALWMASVERTPWRRAVLLGVVPFTVVFFVGEWVRYRRHGFVARAVPLNLALAALAHLVVCFCTGGLDSPLVYVVLPIAILTAVFVRAPWHLLTIAAQAAALWGFAALGASGAVSLNPTAFGGGARLGGPPAYLWVHVLVLTTVLVMVGFAGRSMRRAFEATVHRALAAQQESLRAHAERAEELIALSGEIAHELKNPLASVKGLAGLLATSVPDGKGTERLAVLRREVDRMQSILDEFLNFSRPLVPLALGETDVGALCAEVAALHEGMAREHGAEIVVRAGSVPVRCDPRKVKQVLINLVQNALDVTPRGGVVELEAAPAGGGAAIRVLDRGRGLDPALADAVFTPGVTSKPSGSGLGLTIARSLARQHGGDLALRPRAGGGTVAELSLPARPSETGGRAA</sequence>
<dbReference type="InterPro" id="IPR004358">
    <property type="entry name" value="Sig_transdc_His_kin-like_C"/>
</dbReference>
<gene>
    <name evidence="10" type="ORF">AMOR_35070</name>
</gene>
<keyword evidence="3" id="KW-0597">Phosphoprotein</keyword>
<feature type="transmembrane region" description="Helical" evidence="7">
    <location>
        <begin position="68"/>
        <end position="86"/>
    </location>
</feature>
<dbReference type="PANTHER" id="PTHR43711">
    <property type="entry name" value="TWO-COMPONENT HISTIDINE KINASE"/>
    <property type="match status" value="1"/>
</dbReference>
<dbReference type="Gene3D" id="1.10.287.130">
    <property type="match status" value="1"/>
</dbReference>
<keyword evidence="7" id="KW-0472">Membrane</keyword>
<dbReference type="CDD" id="cd00082">
    <property type="entry name" value="HisKA"/>
    <property type="match status" value="1"/>
</dbReference>
<evidence type="ECO:0000259" key="9">
    <source>
        <dbReference type="SMART" id="SM00388"/>
    </source>
</evidence>
<evidence type="ECO:0000256" key="2">
    <source>
        <dbReference type="ARBA" id="ARBA00012438"/>
    </source>
</evidence>
<feature type="transmembrane region" description="Helical" evidence="7">
    <location>
        <begin position="35"/>
        <end position="56"/>
    </location>
</feature>
<evidence type="ECO:0000259" key="8">
    <source>
        <dbReference type="SMART" id="SM00387"/>
    </source>
</evidence>